<keyword evidence="2 5" id="KW-0812">Transmembrane</keyword>
<dbReference type="PANTHER" id="PTHR33507:SF3">
    <property type="entry name" value="INNER MEMBRANE PROTEIN YBBJ"/>
    <property type="match status" value="1"/>
</dbReference>
<evidence type="ECO:0000259" key="6">
    <source>
        <dbReference type="Pfam" id="PF01957"/>
    </source>
</evidence>
<dbReference type="Gene3D" id="2.40.50.140">
    <property type="entry name" value="Nucleic acid-binding proteins"/>
    <property type="match status" value="1"/>
</dbReference>
<evidence type="ECO:0000313" key="7">
    <source>
        <dbReference type="EMBL" id="GAA3963948.1"/>
    </source>
</evidence>
<feature type="transmembrane region" description="Helical" evidence="5">
    <location>
        <begin position="6"/>
        <end position="24"/>
    </location>
</feature>
<dbReference type="SUPFAM" id="SSF141322">
    <property type="entry name" value="NfeD domain-like"/>
    <property type="match status" value="1"/>
</dbReference>
<evidence type="ECO:0000256" key="1">
    <source>
        <dbReference type="ARBA" id="ARBA00004141"/>
    </source>
</evidence>
<dbReference type="InterPro" id="IPR012340">
    <property type="entry name" value="NA-bd_OB-fold"/>
</dbReference>
<evidence type="ECO:0000256" key="5">
    <source>
        <dbReference type="SAM" id="Phobius"/>
    </source>
</evidence>
<dbReference type="InterPro" id="IPR002810">
    <property type="entry name" value="NfeD-like_C"/>
</dbReference>
<dbReference type="EMBL" id="BAABBO010000009">
    <property type="protein sequence ID" value="GAA3963948.1"/>
    <property type="molecule type" value="Genomic_DNA"/>
</dbReference>
<accession>A0ABP7PE04</accession>
<comment type="subcellular location">
    <subcellularLocation>
        <location evidence="1">Membrane</location>
        <topology evidence="1">Multi-pass membrane protein</topology>
    </subcellularLocation>
</comment>
<keyword evidence="4 5" id="KW-0472">Membrane</keyword>
<dbReference type="Pfam" id="PF01957">
    <property type="entry name" value="NfeD"/>
    <property type="match status" value="1"/>
</dbReference>
<name>A0ABP7PE04_9GAMM</name>
<evidence type="ECO:0000256" key="4">
    <source>
        <dbReference type="ARBA" id="ARBA00023136"/>
    </source>
</evidence>
<evidence type="ECO:0000256" key="2">
    <source>
        <dbReference type="ARBA" id="ARBA00022692"/>
    </source>
</evidence>
<feature type="transmembrane region" description="Helical" evidence="5">
    <location>
        <begin position="53"/>
        <end position="73"/>
    </location>
</feature>
<feature type="domain" description="NfeD-like C-terminal" evidence="6">
    <location>
        <begin position="88"/>
        <end position="149"/>
    </location>
</feature>
<keyword evidence="3 5" id="KW-1133">Transmembrane helix</keyword>
<evidence type="ECO:0000313" key="8">
    <source>
        <dbReference type="Proteomes" id="UP001501337"/>
    </source>
</evidence>
<comment type="caution">
    <text evidence="7">The sequence shown here is derived from an EMBL/GenBank/DDBJ whole genome shotgun (WGS) entry which is preliminary data.</text>
</comment>
<dbReference type="InterPro" id="IPR052165">
    <property type="entry name" value="Membrane_assoc_protease"/>
</dbReference>
<protein>
    <submittedName>
        <fullName evidence="7">NfeD family protein</fullName>
    </submittedName>
</protein>
<gene>
    <name evidence="7" type="ORF">GCM10022278_22230</name>
</gene>
<keyword evidence="8" id="KW-1185">Reference proteome</keyword>
<evidence type="ECO:0000256" key="3">
    <source>
        <dbReference type="ARBA" id="ARBA00022989"/>
    </source>
</evidence>
<dbReference type="Proteomes" id="UP001501337">
    <property type="component" value="Unassembled WGS sequence"/>
</dbReference>
<dbReference type="RefSeq" id="WP_344806275.1">
    <property type="nucleotide sequence ID" value="NZ_BAABBO010000009.1"/>
</dbReference>
<dbReference type="PANTHER" id="PTHR33507">
    <property type="entry name" value="INNER MEMBRANE PROTEIN YBBJ"/>
    <property type="match status" value="1"/>
</dbReference>
<reference evidence="8" key="1">
    <citation type="journal article" date="2019" name="Int. J. Syst. Evol. Microbiol.">
        <title>The Global Catalogue of Microorganisms (GCM) 10K type strain sequencing project: providing services to taxonomists for standard genome sequencing and annotation.</title>
        <authorList>
            <consortium name="The Broad Institute Genomics Platform"/>
            <consortium name="The Broad Institute Genome Sequencing Center for Infectious Disease"/>
            <person name="Wu L."/>
            <person name="Ma J."/>
        </authorList>
    </citation>
    <scope>NUCLEOTIDE SEQUENCE [LARGE SCALE GENOMIC DNA]</scope>
    <source>
        <strain evidence="8">JCM 17555</strain>
    </source>
</reference>
<proteinExistence type="predicted"/>
<organism evidence="7 8">
    <name type="scientific">Allohahella marinimesophila</name>
    <dbReference type="NCBI Taxonomy" id="1054972"/>
    <lineage>
        <taxon>Bacteria</taxon>
        <taxon>Pseudomonadati</taxon>
        <taxon>Pseudomonadota</taxon>
        <taxon>Gammaproteobacteria</taxon>
        <taxon>Oceanospirillales</taxon>
        <taxon>Hahellaceae</taxon>
        <taxon>Allohahella</taxon>
    </lineage>
</organism>
<sequence>MSAFELVYWHWLLLGMILVIAEVFIASFIFFWFGIAAFVMAVLLLFSQPTLEIQLLIWGVTSLGLVVLWNILLRPRWKDRTRSGMASEALKGQVGQVYEVELDPSRGKLRFAVPILGDDEWRFLSHTTFSVGDRARVVDISGNTLVIEKVG</sequence>